<accession>A0A7J6D754</accession>
<evidence type="ECO:0000313" key="2">
    <source>
        <dbReference type="EMBL" id="KAF4115103.1"/>
    </source>
</evidence>
<dbReference type="AlphaFoldDB" id="A0A7J6D754"/>
<protein>
    <submittedName>
        <fullName evidence="2">Uncharacterized protein</fullName>
    </submittedName>
</protein>
<reference evidence="2 3" key="1">
    <citation type="submission" date="2020-04" db="EMBL/GenBank/DDBJ databases">
        <title>Chromosome-level genome assembly of a cyprinid fish Onychostoma macrolepis by integration of Nanopore Sequencing, Bionano and Hi-C technology.</title>
        <authorList>
            <person name="Wang D."/>
        </authorList>
    </citation>
    <scope>NUCLEOTIDE SEQUENCE [LARGE SCALE GENOMIC DNA]</scope>
    <source>
        <strain evidence="2">SWU-2019</strain>
        <tissue evidence="2">Muscle</tissue>
    </source>
</reference>
<organism evidence="2 3">
    <name type="scientific">Onychostoma macrolepis</name>
    <dbReference type="NCBI Taxonomy" id="369639"/>
    <lineage>
        <taxon>Eukaryota</taxon>
        <taxon>Metazoa</taxon>
        <taxon>Chordata</taxon>
        <taxon>Craniata</taxon>
        <taxon>Vertebrata</taxon>
        <taxon>Euteleostomi</taxon>
        <taxon>Actinopterygii</taxon>
        <taxon>Neopterygii</taxon>
        <taxon>Teleostei</taxon>
        <taxon>Ostariophysi</taxon>
        <taxon>Cypriniformes</taxon>
        <taxon>Cyprinidae</taxon>
        <taxon>Acrossocheilinae</taxon>
        <taxon>Onychostoma</taxon>
    </lineage>
</organism>
<dbReference type="GO" id="GO:0005506">
    <property type="term" value="F:iron ion binding"/>
    <property type="evidence" value="ECO:0007669"/>
    <property type="project" value="InterPro"/>
</dbReference>
<comment type="caution">
    <text evidence="2">The sequence shown here is derived from an EMBL/GenBank/DDBJ whole genome shotgun (WGS) entry which is preliminary data.</text>
</comment>
<gene>
    <name evidence="2" type="ORF">G5714_002592</name>
</gene>
<dbReference type="InterPro" id="IPR036396">
    <property type="entry name" value="Cyt_P450_sf"/>
</dbReference>
<dbReference type="GO" id="GO:0020037">
    <property type="term" value="F:heme binding"/>
    <property type="evidence" value="ECO:0007669"/>
    <property type="project" value="InterPro"/>
</dbReference>
<dbReference type="Gene3D" id="1.10.630.10">
    <property type="entry name" value="Cytochrome P450"/>
    <property type="match status" value="1"/>
</dbReference>
<dbReference type="SUPFAM" id="SSF48264">
    <property type="entry name" value="Cytochrome P450"/>
    <property type="match status" value="1"/>
</dbReference>
<evidence type="ECO:0000313" key="3">
    <source>
        <dbReference type="Proteomes" id="UP000579812"/>
    </source>
</evidence>
<dbReference type="GO" id="GO:0016705">
    <property type="term" value="F:oxidoreductase activity, acting on paired donors, with incorporation or reduction of molecular oxygen"/>
    <property type="evidence" value="ECO:0007669"/>
    <property type="project" value="InterPro"/>
</dbReference>
<keyword evidence="3" id="KW-1185">Reference proteome</keyword>
<dbReference type="EMBL" id="JAAMOB010000003">
    <property type="protein sequence ID" value="KAF4115103.1"/>
    <property type="molecule type" value="Genomic_DNA"/>
</dbReference>
<proteinExistence type="predicted"/>
<feature type="region of interest" description="Disordered" evidence="1">
    <location>
        <begin position="1"/>
        <end position="64"/>
    </location>
</feature>
<evidence type="ECO:0000256" key="1">
    <source>
        <dbReference type="SAM" id="MobiDB-lite"/>
    </source>
</evidence>
<dbReference type="Proteomes" id="UP000579812">
    <property type="component" value="Unassembled WGS sequence"/>
</dbReference>
<name>A0A7J6D754_9TELE</name>
<feature type="compositionally biased region" description="Polar residues" evidence="1">
    <location>
        <begin position="16"/>
        <end position="31"/>
    </location>
</feature>
<dbReference type="GO" id="GO:0004497">
    <property type="term" value="F:monooxygenase activity"/>
    <property type="evidence" value="ECO:0007669"/>
    <property type="project" value="InterPro"/>
</dbReference>
<sequence length="126" mass="13803">MPRSTPLNTAIPPRSTPRSTAIPPQNTQRSTAIPPRSTPLNTALPPRSKPPESAANPPPRSMVRPPTEVYFPCGLVAACGYKWKQQRRFALSTLRKFGLGKKSLEPSISLECCFLNEAVSNEQGVY</sequence>